<keyword evidence="4" id="KW-0677">Repeat</keyword>
<dbReference type="InterPro" id="IPR015943">
    <property type="entry name" value="WD40/YVTN_repeat-like_dom_sf"/>
</dbReference>
<dbReference type="RefSeq" id="XP_004039356.1">
    <property type="nucleotide sequence ID" value="XM_004039308.1"/>
</dbReference>
<keyword evidence="10" id="KW-0808">Transferase</keyword>
<dbReference type="AlphaFoldDB" id="G0QL52"/>
<keyword evidence="10" id="KW-0328">Glycosyltransferase</keyword>
<sequence length="643" mass="74711">MDEKKIEYLDPEQKKQQQKTDKQQQKKQKIKENQKRKQNIEDIGPTVANAQNNFKDIILENIPSSEYYERSLMHRDTINQIFAAPKNDIIITISIDGQIKFWKKIFQLIEPIKHFRCHKGVVTGAAISLNQDKLVTVCATDKTLKKFDLLNADLNSLLKFDFTPSMCSYIQASDGAQSEYLLVSDNDNGNIYIVDEEQQSKEKQIIKTIQIHNNPVKFILYNKQYKSCVSIDKKGFIELWDPDNYDFPKNKELKFTCKMDTDYFELLKKKVFAFGACLSNNGKYMALVCSDKFIRIFDFLSGKLIRIIDESDKKNSEIQDNIEHEQHKMYKLDKFEYSRRMAIERDLDKFLESKTMENYGVSIQFDENDQILVYPSILGIKYYSIVQNQILFVQGKNESSERFLKFVLYQGRLMKNSNNTGGSQKMQSDPLLIASSFKKNRFYLFSTREPEDQSDKQIQRDIFNEKPSKEEQQIVVQLQSQQQKQLQTCIFAKIETTMGDIEIELYKKFVPKTVDNFLGLSKQGYYNNLIFHRVIPNFMIQTGCPKGDGTGGESIWGGEFEDEFHPKLKHDKIGTVSMANAGPNTNGSQFFITTAVCEWLDNKHTVFGRVIKGMDVIQNICNSKKDKQDKPLRDIKIRYITIS</sequence>
<evidence type="ECO:0000256" key="7">
    <source>
        <dbReference type="PROSITE-ProRule" id="PRU00221"/>
    </source>
</evidence>
<dbReference type="PANTHER" id="PTHR45625">
    <property type="entry name" value="PEPTIDYL-PROLYL CIS-TRANS ISOMERASE-RELATED"/>
    <property type="match status" value="1"/>
</dbReference>
<dbReference type="GO" id="GO:0006457">
    <property type="term" value="P:protein folding"/>
    <property type="evidence" value="ECO:0007669"/>
    <property type="project" value="InterPro"/>
</dbReference>
<evidence type="ECO:0000256" key="4">
    <source>
        <dbReference type="ARBA" id="ARBA00022737"/>
    </source>
</evidence>
<dbReference type="GeneID" id="14910242"/>
<keyword evidence="3 7" id="KW-0853">WD repeat</keyword>
<dbReference type="PROSITE" id="PS50072">
    <property type="entry name" value="CSA_PPIASE_2"/>
    <property type="match status" value="1"/>
</dbReference>
<dbReference type="Pfam" id="PF00160">
    <property type="entry name" value="Pro_isomerase"/>
    <property type="match status" value="1"/>
</dbReference>
<feature type="region of interest" description="Disordered" evidence="8">
    <location>
        <begin position="1"/>
        <end position="39"/>
    </location>
</feature>
<dbReference type="STRING" id="857967.G0QL52"/>
<dbReference type="Gene3D" id="2.130.10.10">
    <property type="entry name" value="YVTN repeat-like/Quinoprotein amine dehydrogenase"/>
    <property type="match status" value="1"/>
</dbReference>
<dbReference type="InterPro" id="IPR002130">
    <property type="entry name" value="Cyclophilin-type_PPIase_dom"/>
</dbReference>
<accession>G0QL52</accession>
<dbReference type="Proteomes" id="UP000008983">
    <property type="component" value="Unassembled WGS sequence"/>
</dbReference>
<comment type="catalytic activity">
    <reaction evidence="1">
        <text>[protein]-peptidylproline (omega=180) = [protein]-peptidylproline (omega=0)</text>
        <dbReference type="Rhea" id="RHEA:16237"/>
        <dbReference type="Rhea" id="RHEA-COMP:10747"/>
        <dbReference type="Rhea" id="RHEA-COMP:10748"/>
        <dbReference type="ChEBI" id="CHEBI:83833"/>
        <dbReference type="ChEBI" id="CHEBI:83834"/>
        <dbReference type="EC" id="5.2.1.8"/>
    </reaction>
</comment>
<evidence type="ECO:0000256" key="5">
    <source>
        <dbReference type="ARBA" id="ARBA00023110"/>
    </source>
</evidence>
<dbReference type="SMART" id="SM00320">
    <property type="entry name" value="WD40"/>
    <property type="match status" value="4"/>
</dbReference>
<reference evidence="10 11" key="1">
    <citation type="submission" date="2011-07" db="EMBL/GenBank/DDBJ databases">
        <authorList>
            <person name="Coyne R."/>
            <person name="Brami D."/>
            <person name="Johnson J."/>
            <person name="Hostetler J."/>
            <person name="Hannick L."/>
            <person name="Clark T."/>
            <person name="Cassidy-Hanley D."/>
            <person name="Inman J."/>
        </authorList>
    </citation>
    <scope>NUCLEOTIDE SEQUENCE [LARGE SCALE GENOMIC DNA]</scope>
    <source>
        <strain evidence="10 11">G5</strain>
    </source>
</reference>
<dbReference type="InterPro" id="IPR020892">
    <property type="entry name" value="Cyclophilin-type_PPIase_CS"/>
</dbReference>
<dbReference type="Gene3D" id="2.40.100.10">
    <property type="entry name" value="Cyclophilin-like"/>
    <property type="match status" value="1"/>
</dbReference>
<dbReference type="EMBL" id="GL983216">
    <property type="protein sequence ID" value="EGR34052.1"/>
    <property type="molecule type" value="Genomic_DNA"/>
</dbReference>
<evidence type="ECO:0000313" key="11">
    <source>
        <dbReference type="Proteomes" id="UP000008983"/>
    </source>
</evidence>
<dbReference type="InterPro" id="IPR044666">
    <property type="entry name" value="Cyclophilin_A-like"/>
</dbReference>
<dbReference type="eggNOG" id="KOG0882">
    <property type="taxonomic scope" value="Eukaryota"/>
</dbReference>
<dbReference type="PROSITE" id="PS00170">
    <property type="entry name" value="CSA_PPIASE_1"/>
    <property type="match status" value="1"/>
</dbReference>
<dbReference type="InterPro" id="IPR029000">
    <property type="entry name" value="Cyclophilin-like_dom_sf"/>
</dbReference>
<dbReference type="OMA" id="GMVEYWR"/>
<evidence type="ECO:0000259" key="9">
    <source>
        <dbReference type="PROSITE" id="PS50072"/>
    </source>
</evidence>
<feature type="repeat" description="WD" evidence="7">
    <location>
        <begin position="71"/>
        <end position="103"/>
    </location>
</feature>
<dbReference type="PANTHER" id="PTHR45625:SF4">
    <property type="entry name" value="PEPTIDYLPROLYL ISOMERASE DOMAIN AND WD REPEAT-CONTAINING PROTEIN 1"/>
    <property type="match status" value="1"/>
</dbReference>
<dbReference type="EC" id="5.2.1.8" evidence="2"/>
<evidence type="ECO:0000256" key="1">
    <source>
        <dbReference type="ARBA" id="ARBA00000971"/>
    </source>
</evidence>
<dbReference type="SUPFAM" id="SSF50891">
    <property type="entry name" value="Cyclophilin-like"/>
    <property type="match status" value="1"/>
</dbReference>
<evidence type="ECO:0000256" key="6">
    <source>
        <dbReference type="ARBA" id="ARBA00023235"/>
    </source>
</evidence>
<dbReference type="GO" id="GO:0005634">
    <property type="term" value="C:nucleus"/>
    <property type="evidence" value="ECO:0007669"/>
    <property type="project" value="UniProtKB-ARBA"/>
</dbReference>
<evidence type="ECO:0000256" key="2">
    <source>
        <dbReference type="ARBA" id="ARBA00013194"/>
    </source>
</evidence>
<evidence type="ECO:0000313" key="10">
    <source>
        <dbReference type="EMBL" id="EGR34052.1"/>
    </source>
</evidence>
<dbReference type="OrthoDB" id="271386at2759"/>
<dbReference type="InterPro" id="IPR001680">
    <property type="entry name" value="WD40_rpt"/>
</dbReference>
<organism evidence="10 11">
    <name type="scientific">Ichthyophthirius multifiliis</name>
    <name type="common">White spot disease agent</name>
    <name type="synonym">Ich</name>
    <dbReference type="NCBI Taxonomy" id="5932"/>
    <lineage>
        <taxon>Eukaryota</taxon>
        <taxon>Sar</taxon>
        <taxon>Alveolata</taxon>
        <taxon>Ciliophora</taxon>
        <taxon>Intramacronucleata</taxon>
        <taxon>Oligohymenophorea</taxon>
        <taxon>Hymenostomatida</taxon>
        <taxon>Ophryoglenina</taxon>
        <taxon>Ichthyophthirius</taxon>
    </lineage>
</organism>
<evidence type="ECO:0000256" key="8">
    <source>
        <dbReference type="SAM" id="MobiDB-lite"/>
    </source>
</evidence>
<name>G0QL52_ICHMU</name>
<feature type="domain" description="PPIase cyclophilin-type" evidence="9">
    <location>
        <begin position="495"/>
        <end position="642"/>
    </location>
</feature>
<dbReference type="GO" id="GO:0003755">
    <property type="term" value="F:peptidyl-prolyl cis-trans isomerase activity"/>
    <property type="evidence" value="ECO:0007669"/>
    <property type="project" value="UniProtKB-KW"/>
</dbReference>
<dbReference type="GO" id="GO:0016757">
    <property type="term" value="F:glycosyltransferase activity"/>
    <property type="evidence" value="ECO:0007669"/>
    <property type="project" value="UniProtKB-KW"/>
</dbReference>
<protein>
    <recommendedName>
        <fullName evidence="2">peptidylprolyl isomerase</fullName>
        <ecNumber evidence="2">5.2.1.8</ecNumber>
    </recommendedName>
</protein>
<dbReference type="FunFam" id="2.40.100.10:FF:000003">
    <property type="entry name" value="Peptidylprolyl isomerase domain and WD repeat-containing 1"/>
    <property type="match status" value="1"/>
</dbReference>
<dbReference type="PRINTS" id="PR00153">
    <property type="entry name" value="CSAPPISMRASE"/>
</dbReference>
<dbReference type="Pfam" id="PF00400">
    <property type="entry name" value="WD40"/>
    <property type="match status" value="1"/>
</dbReference>
<keyword evidence="11" id="KW-1185">Reference proteome</keyword>
<dbReference type="FunCoup" id="G0QL52">
    <property type="interactions" value="485"/>
</dbReference>
<dbReference type="InParanoid" id="G0QL52"/>
<keyword evidence="5" id="KW-0697">Rotamase</keyword>
<keyword evidence="6 10" id="KW-0413">Isomerase</keyword>
<gene>
    <name evidence="10" type="ORF">IMG5_025620</name>
</gene>
<dbReference type="InterPro" id="IPR036322">
    <property type="entry name" value="WD40_repeat_dom_sf"/>
</dbReference>
<dbReference type="PROSITE" id="PS50082">
    <property type="entry name" value="WD_REPEATS_2"/>
    <property type="match status" value="1"/>
</dbReference>
<dbReference type="SUPFAM" id="SSF50978">
    <property type="entry name" value="WD40 repeat-like"/>
    <property type="match status" value="1"/>
</dbReference>
<evidence type="ECO:0000256" key="3">
    <source>
        <dbReference type="ARBA" id="ARBA00022574"/>
    </source>
</evidence>
<proteinExistence type="predicted"/>